<dbReference type="AlphaFoldDB" id="D8UF39"/>
<dbReference type="EMBL" id="GL378392">
    <property type="protein sequence ID" value="EFJ41613.1"/>
    <property type="molecule type" value="Genomic_DNA"/>
</dbReference>
<keyword evidence="3" id="KW-1185">Reference proteome</keyword>
<feature type="domain" description="DNA/RNA non-specific endonuclease/pyrophosphatase/phosphodiesterase" evidence="1">
    <location>
        <begin position="71"/>
        <end position="156"/>
    </location>
</feature>
<dbReference type="RefSeq" id="XP_002957269.1">
    <property type="nucleotide sequence ID" value="XM_002957223.1"/>
</dbReference>
<dbReference type="Proteomes" id="UP000001058">
    <property type="component" value="Unassembled WGS sequence"/>
</dbReference>
<dbReference type="InterPro" id="IPR052980">
    <property type="entry name" value="Crinkler_effector"/>
</dbReference>
<sequence>MSLTLRYLTCQVLADGVSPDTAPAAHIVLLTSPKKTTMKEMRKAVAVTWYMPFWELKELLDCRSGDRACKPPGLVAVPTHYYKVVLADPRGGGGGEYGKGTTPRDPPSPLSNGTVAVGAFVMPNQPIDARNPLTAYVVPLDDLEQVAGTKFFPALLDEPRRRAALDAVAVGWWQEGLAQLKPFERISMKQVLKGYLFEAVMHAALATGGKFDVLPLDPKTLERGKEEKLDIPECKQYNIFTDNEVHGMMSTTMDTYLRPKSSNFPIIDALMVPAMYLFQMTVSAMKEINADDLEDVFKRLGISAPGQEGRQPSLYFVVDPSIYNKFKGQLCGHLGPMATIFMFC</sequence>
<dbReference type="OrthoDB" id="5418055at2759"/>
<organism evidence="3">
    <name type="scientific">Volvox carteri f. nagariensis</name>
    <dbReference type="NCBI Taxonomy" id="3068"/>
    <lineage>
        <taxon>Eukaryota</taxon>
        <taxon>Viridiplantae</taxon>
        <taxon>Chlorophyta</taxon>
        <taxon>core chlorophytes</taxon>
        <taxon>Chlorophyceae</taxon>
        <taxon>CS clade</taxon>
        <taxon>Chlamydomonadales</taxon>
        <taxon>Volvocaceae</taxon>
        <taxon>Volvox</taxon>
    </lineage>
</organism>
<dbReference type="GO" id="GO:0016787">
    <property type="term" value="F:hydrolase activity"/>
    <property type="evidence" value="ECO:0007669"/>
    <property type="project" value="InterPro"/>
</dbReference>
<name>D8UF39_VOLCA</name>
<accession>D8UF39</accession>
<keyword evidence="2" id="KW-0255">Endonuclease</keyword>
<gene>
    <name evidence="2" type="primary">nuc3</name>
    <name evidence="2" type="ORF">VOLCADRAFT_98345</name>
</gene>
<dbReference type="SUPFAM" id="SSF54060">
    <property type="entry name" value="His-Me finger endonucleases"/>
    <property type="match status" value="1"/>
</dbReference>
<dbReference type="GO" id="GO:0004519">
    <property type="term" value="F:endonuclease activity"/>
    <property type="evidence" value="ECO:0007669"/>
    <property type="project" value="UniProtKB-KW"/>
</dbReference>
<dbReference type="SMR" id="D8UF39"/>
<dbReference type="GeneID" id="9626756"/>
<dbReference type="InterPro" id="IPR001604">
    <property type="entry name" value="Endo_G_ENPP1-like_dom"/>
</dbReference>
<dbReference type="InParanoid" id="D8UF39"/>
<evidence type="ECO:0000313" key="3">
    <source>
        <dbReference type="Proteomes" id="UP000001058"/>
    </source>
</evidence>
<dbReference type="PANTHER" id="PTHR33129">
    <property type="entry name" value="PROTEIN KINASE DOMAIN-CONTAINING PROTEIN-RELATED"/>
    <property type="match status" value="1"/>
</dbReference>
<dbReference type="KEGG" id="vcn:VOLCADRAFT_98345"/>
<keyword evidence="2" id="KW-0540">Nuclease</keyword>
<dbReference type="Gene3D" id="3.40.570.10">
    <property type="entry name" value="Extracellular Endonuclease, subunit A"/>
    <property type="match status" value="1"/>
</dbReference>
<keyword evidence="2" id="KW-0378">Hydrolase</keyword>
<evidence type="ECO:0000313" key="2">
    <source>
        <dbReference type="EMBL" id="EFJ41613.1"/>
    </source>
</evidence>
<dbReference type="InterPro" id="IPR044929">
    <property type="entry name" value="DNA/RNA_non-sp_Endonuclease_sf"/>
</dbReference>
<dbReference type="PANTHER" id="PTHR33129:SF1">
    <property type="entry name" value="ATP-BINDING PROTEIN"/>
    <property type="match status" value="1"/>
</dbReference>
<reference evidence="2 3" key="1">
    <citation type="journal article" date="2010" name="Science">
        <title>Genomic analysis of organismal complexity in the multicellular green alga Volvox carteri.</title>
        <authorList>
            <person name="Prochnik S.E."/>
            <person name="Umen J."/>
            <person name="Nedelcu A.M."/>
            <person name="Hallmann A."/>
            <person name="Miller S.M."/>
            <person name="Nishii I."/>
            <person name="Ferris P."/>
            <person name="Kuo A."/>
            <person name="Mitros T."/>
            <person name="Fritz-Laylin L.K."/>
            <person name="Hellsten U."/>
            <person name="Chapman J."/>
            <person name="Simakov O."/>
            <person name="Rensing S.A."/>
            <person name="Terry A."/>
            <person name="Pangilinan J."/>
            <person name="Kapitonov V."/>
            <person name="Jurka J."/>
            <person name="Salamov A."/>
            <person name="Shapiro H."/>
            <person name="Schmutz J."/>
            <person name="Grimwood J."/>
            <person name="Lindquist E."/>
            <person name="Lucas S."/>
            <person name="Grigoriev I.V."/>
            <person name="Schmitt R."/>
            <person name="Kirk D."/>
            <person name="Rokhsar D.S."/>
        </authorList>
    </citation>
    <scope>NUCLEOTIDE SEQUENCE [LARGE SCALE GENOMIC DNA]</scope>
    <source>
        <strain evidence="3">f. Nagariensis / Eve</strain>
    </source>
</reference>
<dbReference type="InterPro" id="IPR044925">
    <property type="entry name" value="His-Me_finger_sf"/>
</dbReference>
<dbReference type="GO" id="GO:0003676">
    <property type="term" value="F:nucleic acid binding"/>
    <property type="evidence" value="ECO:0007669"/>
    <property type="project" value="InterPro"/>
</dbReference>
<dbReference type="GO" id="GO:0046872">
    <property type="term" value="F:metal ion binding"/>
    <property type="evidence" value="ECO:0007669"/>
    <property type="project" value="InterPro"/>
</dbReference>
<dbReference type="Pfam" id="PF01223">
    <property type="entry name" value="Endonuclease_NS"/>
    <property type="match status" value="1"/>
</dbReference>
<evidence type="ECO:0000259" key="1">
    <source>
        <dbReference type="Pfam" id="PF01223"/>
    </source>
</evidence>
<dbReference type="STRING" id="3068.D8UF39"/>
<protein>
    <submittedName>
        <fullName evidence="2">DNA/RNA non-specific endonuclease</fullName>
    </submittedName>
</protein>
<proteinExistence type="predicted"/>